<dbReference type="InterPro" id="IPR035965">
    <property type="entry name" value="PAS-like_dom_sf"/>
</dbReference>
<evidence type="ECO:0000259" key="7">
    <source>
        <dbReference type="PROSITE" id="PS50883"/>
    </source>
</evidence>
<dbReference type="FunFam" id="3.30.70.270:FF:000001">
    <property type="entry name" value="Diguanylate cyclase domain protein"/>
    <property type="match status" value="1"/>
</dbReference>
<dbReference type="GO" id="GO:0071732">
    <property type="term" value="P:cellular response to nitric oxide"/>
    <property type="evidence" value="ECO:0007669"/>
    <property type="project" value="UniProtKB-ARBA"/>
</dbReference>
<dbReference type="SMART" id="SM00267">
    <property type="entry name" value="GGDEF"/>
    <property type="match status" value="1"/>
</dbReference>
<dbReference type="InterPro" id="IPR013656">
    <property type="entry name" value="PAS_4"/>
</dbReference>
<dbReference type="SMART" id="SM00086">
    <property type="entry name" value="PAC"/>
    <property type="match status" value="2"/>
</dbReference>
<dbReference type="RefSeq" id="WP_126775935.1">
    <property type="nucleotide sequence ID" value="NZ_PIPM01000001.1"/>
</dbReference>
<dbReference type="CDD" id="cd01949">
    <property type="entry name" value="GGDEF"/>
    <property type="match status" value="1"/>
</dbReference>
<dbReference type="EMBL" id="PIPM01000001">
    <property type="protein sequence ID" value="RUO36620.1"/>
    <property type="molecule type" value="Genomic_DNA"/>
</dbReference>
<evidence type="ECO:0000259" key="5">
    <source>
        <dbReference type="PROSITE" id="PS50112"/>
    </source>
</evidence>
<feature type="domain" description="GGDEF" evidence="8">
    <location>
        <begin position="286"/>
        <end position="424"/>
    </location>
</feature>
<reference evidence="9 10" key="1">
    <citation type="journal article" date="2011" name="Front. Microbiol.">
        <title>Genomic signatures of strain selection and enhancement in Bacillus atrophaeus var. globigii, a historical biowarfare simulant.</title>
        <authorList>
            <person name="Gibbons H.S."/>
            <person name="Broomall S.M."/>
            <person name="McNew L.A."/>
            <person name="Daligault H."/>
            <person name="Chapman C."/>
            <person name="Bruce D."/>
            <person name="Karavis M."/>
            <person name="Krepps M."/>
            <person name="McGregor P.A."/>
            <person name="Hong C."/>
            <person name="Park K.H."/>
            <person name="Akmal A."/>
            <person name="Feldman A."/>
            <person name="Lin J.S."/>
            <person name="Chang W.E."/>
            <person name="Higgs B.W."/>
            <person name="Demirev P."/>
            <person name="Lindquist J."/>
            <person name="Liem A."/>
            <person name="Fochler E."/>
            <person name="Read T.D."/>
            <person name="Tapia R."/>
            <person name="Johnson S."/>
            <person name="Bishop-Lilly K.A."/>
            <person name="Detter C."/>
            <person name="Han C."/>
            <person name="Sozhamannan S."/>
            <person name="Rosenzweig C.N."/>
            <person name="Skowronski E.W."/>
        </authorList>
    </citation>
    <scope>NUCLEOTIDE SEQUENCE [LARGE SCALE GENOMIC DNA]</scope>
    <source>
        <strain evidence="9 10">GYP-17</strain>
    </source>
</reference>
<dbReference type="InterPro" id="IPR000014">
    <property type="entry name" value="PAS"/>
</dbReference>
<keyword evidence="3" id="KW-0973">c-di-GMP</keyword>
<evidence type="ECO:0000256" key="2">
    <source>
        <dbReference type="ARBA" id="ARBA00012282"/>
    </source>
</evidence>
<accession>A0A432WS70</accession>
<comment type="caution">
    <text evidence="9">The sequence shown here is derived from an EMBL/GenBank/DDBJ whole genome shotgun (WGS) entry which is preliminary data.</text>
</comment>
<dbReference type="OrthoDB" id="6597954at2"/>
<dbReference type="PANTHER" id="PTHR44757:SF2">
    <property type="entry name" value="BIOFILM ARCHITECTURE MAINTENANCE PROTEIN MBAA"/>
    <property type="match status" value="1"/>
</dbReference>
<dbReference type="InterPro" id="IPR052155">
    <property type="entry name" value="Biofilm_reg_signaling"/>
</dbReference>
<dbReference type="InterPro" id="IPR000700">
    <property type="entry name" value="PAS-assoc_C"/>
</dbReference>
<feature type="domain" description="EAL" evidence="7">
    <location>
        <begin position="433"/>
        <end position="687"/>
    </location>
</feature>
<dbReference type="InterPro" id="IPR035919">
    <property type="entry name" value="EAL_sf"/>
</dbReference>
<dbReference type="SMART" id="SM00052">
    <property type="entry name" value="EAL"/>
    <property type="match status" value="1"/>
</dbReference>
<dbReference type="AlphaFoldDB" id="A0A432WS70"/>
<feature type="domain" description="PAS" evidence="5">
    <location>
        <begin position="6"/>
        <end position="76"/>
    </location>
</feature>
<evidence type="ECO:0000256" key="4">
    <source>
        <dbReference type="ARBA" id="ARBA00051114"/>
    </source>
</evidence>
<dbReference type="PANTHER" id="PTHR44757">
    <property type="entry name" value="DIGUANYLATE CYCLASE DGCP"/>
    <property type="match status" value="1"/>
</dbReference>
<evidence type="ECO:0000259" key="8">
    <source>
        <dbReference type="PROSITE" id="PS50887"/>
    </source>
</evidence>
<dbReference type="SMART" id="SM00091">
    <property type="entry name" value="PAS"/>
    <property type="match status" value="2"/>
</dbReference>
<comment type="cofactor">
    <cofactor evidence="1">
        <name>Mg(2+)</name>
        <dbReference type="ChEBI" id="CHEBI:18420"/>
    </cofactor>
</comment>
<dbReference type="GO" id="GO:0071111">
    <property type="term" value="F:cyclic-guanylate-specific phosphodiesterase activity"/>
    <property type="evidence" value="ECO:0007669"/>
    <property type="project" value="UniProtKB-EC"/>
</dbReference>
<sequence>MSSREQENRYRNLFSNHPDQVYTLDFDGFITSANQATCELLSCDESGIIGHHFTEFMLEEDKPAVFHYFNRAKAGETVRYRTRALSTDGSIQHIEIINLPLTIEDKVIEVYGIAKDISQELIHAEELHLLSRSMEASANGVIIADAKKTDQPLIYVNPAFLAMTGYAKHEVIGRNCRFLQGPETDAGVVDMIRAGLRERKQVSVTILNYRKDGTIFWNDLQISPVRDDTGQVTHFIGITQDITQRIDIEQRLDYQSTHDPLTGLPNRFQFEERLVHDTDLAQQHGRAVVVLYIDLDEFKPINDSLGHEVGDQVLQLVAERIQRVIEVGDTVARFNGDEFLVLLPSLIQIDDAQIVAERILTQISQPYVVGAETLYITASIGVAANERGVDKHIDPQPHMVIRQADMAMYQAKKAGRNTIHWYSSEITEQMSERVILRRELEKAMQKGHLALHYQPIVDARTSRLIGVEALVRWNHPKRGLISPAVFIPLAEQTGQIISIGDWVLREACANISEIQRAAGHELTIAVNISPLQFARSRFIERIESVLETFHLPPKSLELEVTEGVFLEDEALAFEVLESIRNLGVRVSIDDFGTGYSSLSYLRRLPVNKIKIDRSFIREITQNTRDKAILGGIIELAHHLDLQVVAEGVETAEQAQILQQFRCDHLQGFYFARPMPFSELLNYIAAARARDAATSRAKKQENLGHSETSG</sequence>
<evidence type="ECO:0000313" key="10">
    <source>
        <dbReference type="Proteomes" id="UP000288405"/>
    </source>
</evidence>
<dbReference type="InterPro" id="IPR001610">
    <property type="entry name" value="PAC"/>
</dbReference>
<feature type="domain" description="PAS" evidence="5">
    <location>
        <begin position="126"/>
        <end position="199"/>
    </location>
</feature>
<dbReference type="Pfam" id="PF13426">
    <property type="entry name" value="PAS_9"/>
    <property type="match status" value="1"/>
</dbReference>
<dbReference type="Proteomes" id="UP000288405">
    <property type="component" value="Unassembled WGS sequence"/>
</dbReference>
<dbReference type="Gene3D" id="3.30.70.270">
    <property type="match status" value="1"/>
</dbReference>
<dbReference type="InterPro" id="IPR043128">
    <property type="entry name" value="Rev_trsase/Diguanyl_cyclase"/>
</dbReference>
<dbReference type="PROSITE" id="PS50883">
    <property type="entry name" value="EAL"/>
    <property type="match status" value="1"/>
</dbReference>
<dbReference type="Pfam" id="PF00563">
    <property type="entry name" value="EAL"/>
    <property type="match status" value="1"/>
</dbReference>
<dbReference type="PROSITE" id="PS50112">
    <property type="entry name" value="PAS"/>
    <property type="match status" value="2"/>
</dbReference>
<dbReference type="PROSITE" id="PS50113">
    <property type="entry name" value="PAC"/>
    <property type="match status" value="1"/>
</dbReference>
<dbReference type="CDD" id="cd01948">
    <property type="entry name" value="EAL"/>
    <property type="match status" value="1"/>
</dbReference>
<evidence type="ECO:0000313" key="9">
    <source>
        <dbReference type="EMBL" id="RUO36620.1"/>
    </source>
</evidence>
<dbReference type="Gene3D" id="3.30.450.20">
    <property type="entry name" value="PAS domain"/>
    <property type="match status" value="2"/>
</dbReference>
<dbReference type="NCBIfam" id="TIGR00254">
    <property type="entry name" value="GGDEF"/>
    <property type="match status" value="1"/>
</dbReference>
<organism evidence="9 10">
    <name type="scientific">Aliidiomarina sanyensis</name>
    <dbReference type="NCBI Taxonomy" id="1249555"/>
    <lineage>
        <taxon>Bacteria</taxon>
        <taxon>Pseudomonadati</taxon>
        <taxon>Pseudomonadota</taxon>
        <taxon>Gammaproteobacteria</taxon>
        <taxon>Alteromonadales</taxon>
        <taxon>Idiomarinaceae</taxon>
        <taxon>Aliidiomarina</taxon>
    </lineage>
</organism>
<dbReference type="SUPFAM" id="SSF141868">
    <property type="entry name" value="EAL domain-like"/>
    <property type="match status" value="1"/>
</dbReference>
<name>A0A432WS70_9GAMM</name>
<dbReference type="EC" id="3.1.4.52" evidence="2"/>
<dbReference type="PROSITE" id="PS50887">
    <property type="entry name" value="GGDEF"/>
    <property type="match status" value="1"/>
</dbReference>
<keyword evidence="10" id="KW-1185">Reference proteome</keyword>
<dbReference type="FunFam" id="3.20.20.450:FF:000001">
    <property type="entry name" value="Cyclic di-GMP phosphodiesterase yahA"/>
    <property type="match status" value="1"/>
</dbReference>
<comment type="catalytic activity">
    <reaction evidence="4">
        <text>3',3'-c-di-GMP + H2O = 5'-phosphoguanylyl(3'-&gt;5')guanosine + H(+)</text>
        <dbReference type="Rhea" id="RHEA:24902"/>
        <dbReference type="ChEBI" id="CHEBI:15377"/>
        <dbReference type="ChEBI" id="CHEBI:15378"/>
        <dbReference type="ChEBI" id="CHEBI:58754"/>
        <dbReference type="ChEBI" id="CHEBI:58805"/>
        <dbReference type="EC" id="3.1.4.52"/>
    </reaction>
    <physiologicalReaction direction="left-to-right" evidence="4">
        <dbReference type="Rhea" id="RHEA:24903"/>
    </physiologicalReaction>
</comment>
<dbReference type="CDD" id="cd00130">
    <property type="entry name" value="PAS"/>
    <property type="match status" value="2"/>
</dbReference>
<dbReference type="NCBIfam" id="TIGR00229">
    <property type="entry name" value="sensory_box"/>
    <property type="match status" value="2"/>
</dbReference>
<protein>
    <recommendedName>
        <fullName evidence="2">cyclic-guanylate-specific phosphodiesterase</fullName>
        <ecNumber evidence="2">3.1.4.52</ecNumber>
    </recommendedName>
</protein>
<evidence type="ECO:0000259" key="6">
    <source>
        <dbReference type="PROSITE" id="PS50113"/>
    </source>
</evidence>
<dbReference type="Pfam" id="PF08448">
    <property type="entry name" value="PAS_4"/>
    <property type="match status" value="1"/>
</dbReference>
<dbReference type="Pfam" id="PF00990">
    <property type="entry name" value="GGDEF"/>
    <property type="match status" value="1"/>
</dbReference>
<gene>
    <name evidence="9" type="ORF">CWE11_02070</name>
</gene>
<dbReference type="InterPro" id="IPR001633">
    <property type="entry name" value="EAL_dom"/>
</dbReference>
<dbReference type="InterPro" id="IPR029787">
    <property type="entry name" value="Nucleotide_cyclase"/>
</dbReference>
<dbReference type="SUPFAM" id="SSF55785">
    <property type="entry name" value="PYP-like sensor domain (PAS domain)"/>
    <property type="match status" value="2"/>
</dbReference>
<evidence type="ECO:0000256" key="1">
    <source>
        <dbReference type="ARBA" id="ARBA00001946"/>
    </source>
</evidence>
<dbReference type="Gene3D" id="3.20.20.450">
    <property type="entry name" value="EAL domain"/>
    <property type="match status" value="1"/>
</dbReference>
<dbReference type="SUPFAM" id="SSF55073">
    <property type="entry name" value="Nucleotide cyclase"/>
    <property type="match status" value="1"/>
</dbReference>
<evidence type="ECO:0000256" key="3">
    <source>
        <dbReference type="ARBA" id="ARBA00022636"/>
    </source>
</evidence>
<dbReference type="InterPro" id="IPR000160">
    <property type="entry name" value="GGDEF_dom"/>
</dbReference>
<feature type="domain" description="PAC" evidence="6">
    <location>
        <begin position="200"/>
        <end position="254"/>
    </location>
</feature>
<proteinExistence type="predicted"/>